<dbReference type="AlphaFoldDB" id="A0A3A3F567"/>
<proteinExistence type="predicted"/>
<protein>
    <submittedName>
        <fullName evidence="2">HDOD domain-containing protein</fullName>
    </submittedName>
</protein>
<comment type="caution">
    <text evidence="2">The sequence shown here is derived from an EMBL/GenBank/DDBJ whole genome shotgun (WGS) entry which is preliminary data.</text>
</comment>
<reference evidence="2 3" key="1">
    <citation type="submission" date="2018-09" db="EMBL/GenBank/DDBJ databases">
        <title>Identification of marine bacteria producing industrial enzymes.</title>
        <authorList>
            <person name="Cheng T.H."/>
            <person name="Saidin J."/>
            <person name="Muhd D.D."/>
            <person name="Isa M.N.M."/>
            <person name="Bakar M.F.A."/>
            <person name="Ismail N."/>
        </authorList>
    </citation>
    <scope>NUCLEOTIDE SEQUENCE [LARGE SCALE GENOMIC DNA]</scope>
    <source>
        <strain evidence="2 3">MNAD 1.6</strain>
    </source>
</reference>
<gene>
    <name evidence="2" type="ORF">D4741_04425</name>
</gene>
<feature type="domain" description="HDOD" evidence="1">
    <location>
        <begin position="18"/>
        <end position="212"/>
    </location>
</feature>
<dbReference type="RefSeq" id="WP_119852125.1">
    <property type="nucleotide sequence ID" value="NZ_QYSE01000001.1"/>
</dbReference>
<dbReference type="Gene3D" id="1.10.3210.10">
    <property type="entry name" value="Hypothetical protein af1432"/>
    <property type="match status" value="1"/>
</dbReference>
<evidence type="ECO:0000313" key="3">
    <source>
        <dbReference type="Proteomes" id="UP000265938"/>
    </source>
</evidence>
<organism evidence="2 3">
    <name type="scientific">Pseudoalteromonas gelatinilytica</name>
    <dbReference type="NCBI Taxonomy" id="1703256"/>
    <lineage>
        <taxon>Bacteria</taxon>
        <taxon>Pseudomonadati</taxon>
        <taxon>Pseudomonadota</taxon>
        <taxon>Gammaproteobacteria</taxon>
        <taxon>Alteromonadales</taxon>
        <taxon>Pseudoalteromonadaceae</taxon>
        <taxon>Pseudoalteromonas</taxon>
    </lineage>
</organism>
<dbReference type="InterPro" id="IPR052340">
    <property type="entry name" value="RNase_Y/CdgJ"/>
</dbReference>
<sequence length="281" mass="31872">MINLDEQRLVSLERGFHIPPKPELLSQIADEMQKSDASLDKIANLISRDISLSALLLKTINSPVFGLQRTISDIRQAAMFLGLDQLNRLVTLALLKQNFKGNACISLERFWDESVEVANACVLLGNSYKSLMPVDELYSLGLFHNVGIAAMALKFRDYVDVLKQANLAKELAITNLEQARYQCDHAVIGYFISVSWHLPKPLCHVILNHHNTHFLEQNNDEQQRMAYAILKCAESAVDYARQQQYSSEWFKIKEQCFAELGIVDQDFADMVEDYVDNAMAS</sequence>
<dbReference type="PANTHER" id="PTHR33525">
    <property type="match status" value="1"/>
</dbReference>
<dbReference type="Pfam" id="PF08668">
    <property type="entry name" value="HDOD"/>
    <property type="match status" value="1"/>
</dbReference>
<name>A0A3A3F567_9GAMM</name>
<dbReference type="InterPro" id="IPR013976">
    <property type="entry name" value="HDOD"/>
</dbReference>
<dbReference type="EMBL" id="QYSE01000001">
    <property type="protein sequence ID" value="RJF37328.1"/>
    <property type="molecule type" value="Genomic_DNA"/>
</dbReference>
<dbReference type="PROSITE" id="PS51833">
    <property type="entry name" value="HDOD"/>
    <property type="match status" value="1"/>
</dbReference>
<accession>A0A3A3F567</accession>
<evidence type="ECO:0000259" key="1">
    <source>
        <dbReference type="PROSITE" id="PS51833"/>
    </source>
</evidence>
<dbReference type="SUPFAM" id="SSF109604">
    <property type="entry name" value="HD-domain/PDEase-like"/>
    <property type="match status" value="1"/>
</dbReference>
<dbReference type="PANTHER" id="PTHR33525:SF6">
    <property type="entry name" value="HDOD DOMAIN-CONTAINING PROTEIN"/>
    <property type="match status" value="1"/>
</dbReference>
<dbReference type="Proteomes" id="UP000265938">
    <property type="component" value="Unassembled WGS sequence"/>
</dbReference>
<evidence type="ECO:0000313" key="2">
    <source>
        <dbReference type="EMBL" id="RJF37328.1"/>
    </source>
</evidence>